<reference evidence="2" key="1">
    <citation type="submission" date="2022-06" db="EMBL/GenBank/DDBJ databases">
        <title>Genome Sequence of Candolleomyces eurysporus.</title>
        <authorList>
            <person name="Buettner E."/>
        </authorList>
    </citation>
    <scope>NUCLEOTIDE SEQUENCE</scope>
    <source>
        <strain evidence="2">VTCC 930004</strain>
    </source>
</reference>
<feature type="region of interest" description="Disordered" evidence="1">
    <location>
        <begin position="1"/>
        <end position="31"/>
    </location>
</feature>
<name>A0A9W8JD77_9AGAR</name>
<feature type="non-terminal residue" evidence="2">
    <location>
        <position position="1"/>
    </location>
</feature>
<gene>
    <name evidence="2" type="ORF">H1R20_g6041</name>
</gene>
<evidence type="ECO:0000313" key="2">
    <source>
        <dbReference type="EMBL" id="KAJ2931048.1"/>
    </source>
</evidence>
<comment type="caution">
    <text evidence="2">The sequence shown here is derived from an EMBL/GenBank/DDBJ whole genome shotgun (WGS) entry which is preliminary data.</text>
</comment>
<sequence>MSAFDMVGNNNGRATKPLDVKKRDQDGQAAKPGVAFETARYTTTRIFSNTALRGIATTAITAPLNIRKKEVRFNFDEPHCANSPCSSFLHPSKPLEYHSATVAPLSITPKSTNFAIAKTTMAYRYKNYKKKAQAKLLRVLVLPVALDFEIVSDADDRSSYDAQESSNGYASLYLDTDEDDKSFDHDSDVCSETSADLEIEVNGPGLSAEVFKRIAVWVDAVECEELDEIPGNAVEDGLSEYDSNYDDYEGDVSNKFLRVDEDDDRHSLYESEYEDENEDDGMYYFSDEHAYQESLFSELSGGLA</sequence>
<proteinExistence type="predicted"/>
<dbReference type="AlphaFoldDB" id="A0A9W8JD77"/>
<dbReference type="Proteomes" id="UP001140091">
    <property type="component" value="Unassembled WGS sequence"/>
</dbReference>
<protein>
    <submittedName>
        <fullName evidence="2">Uncharacterized protein</fullName>
    </submittedName>
</protein>
<keyword evidence="3" id="KW-1185">Reference proteome</keyword>
<evidence type="ECO:0000313" key="3">
    <source>
        <dbReference type="Proteomes" id="UP001140091"/>
    </source>
</evidence>
<dbReference type="EMBL" id="JANBPK010000812">
    <property type="protein sequence ID" value="KAJ2931048.1"/>
    <property type="molecule type" value="Genomic_DNA"/>
</dbReference>
<evidence type="ECO:0000256" key="1">
    <source>
        <dbReference type="SAM" id="MobiDB-lite"/>
    </source>
</evidence>
<organism evidence="2 3">
    <name type="scientific">Candolleomyces eurysporus</name>
    <dbReference type="NCBI Taxonomy" id="2828524"/>
    <lineage>
        <taxon>Eukaryota</taxon>
        <taxon>Fungi</taxon>
        <taxon>Dikarya</taxon>
        <taxon>Basidiomycota</taxon>
        <taxon>Agaricomycotina</taxon>
        <taxon>Agaricomycetes</taxon>
        <taxon>Agaricomycetidae</taxon>
        <taxon>Agaricales</taxon>
        <taxon>Agaricineae</taxon>
        <taxon>Psathyrellaceae</taxon>
        <taxon>Candolleomyces</taxon>
    </lineage>
</organism>
<feature type="compositionally biased region" description="Basic and acidic residues" evidence="1">
    <location>
        <begin position="16"/>
        <end position="26"/>
    </location>
</feature>
<dbReference type="OrthoDB" id="3001463at2759"/>
<accession>A0A9W8JD77</accession>